<protein>
    <recommendedName>
        <fullName evidence="3">Phage major capsid protein</fullName>
    </recommendedName>
</protein>
<proteinExistence type="predicted"/>
<dbReference type="SUPFAM" id="SSF56563">
    <property type="entry name" value="Major capsid protein gp5"/>
    <property type="match status" value="1"/>
</dbReference>
<evidence type="ECO:0000313" key="2">
    <source>
        <dbReference type="Proteomes" id="UP001285244"/>
    </source>
</evidence>
<accession>A0ABU4WL83</accession>
<keyword evidence="2" id="KW-1185">Reference proteome</keyword>
<name>A0ABU4WL83_9FIRM</name>
<dbReference type="Proteomes" id="UP001285244">
    <property type="component" value="Unassembled WGS sequence"/>
</dbReference>
<organism evidence="1 2">
    <name type="scientific">Absicoccus intestinalis</name>
    <dbReference type="NCBI Taxonomy" id="2926319"/>
    <lineage>
        <taxon>Bacteria</taxon>
        <taxon>Bacillati</taxon>
        <taxon>Bacillota</taxon>
        <taxon>Erysipelotrichia</taxon>
        <taxon>Erysipelotrichales</taxon>
        <taxon>Erysipelotrichaceae</taxon>
        <taxon>Absicoccus</taxon>
    </lineage>
</organism>
<comment type="caution">
    <text evidence="1">The sequence shown here is derived from an EMBL/GenBank/DDBJ whole genome shotgun (WGS) entry which is preliminary data.</text>
</comment>
<dbReference type="Pfam" id="PF25209">
    <property type="entry name" value="Phage_capsid_4"/>
    <property type="match status" value="1"/>
</dbReference>
<gene>
    <name evidence="1" type="ORF">MOZ64_01730</name>
</gene>
<dbReference type="EMBL" id="JALBUS010000002">
    <property type="protein sequence ID" value="MDX8416563.1"/>
    <property type="molecule type" value="Genomic_DNA"/>
</dbReference>
<reference evidence="1 2" key="1">
    <citation type="submission" date="2022-03" db="EMBL/GenBank/DDBJ databases">
        <title>Novel taxa within the pig intestine.</title>
        <authorList>
            <person name="Wylensek D."/>
            <person name="Bishof K."/>
            <person name="Afrizal A."/>
            <person name="Clavel T."/>
        </authorList>
    </citation>
    <scope>NUCLEOTIDE SEQUENCE [LARGE SCALE GENOMIC DNA]</scope>
    <source>
        <strain evidence="1 2">Cla-KB-P134</strain>
    </source>
</reference>
<evidence type="ECO:0008006" key="3">
    <source>
        <dbReference type="Google" id="ProtNLM"/>
    </source>
</evidence>
<dbReference type="RefSeq" id="WP_320324899.1">
    <property type="nucleotide sequence ID" value="NZ_JALBUS010000002.1"/>
</dbReference>
<evidence type="ECO:0000313" key="1">
    <source>
        <dbReference type="EMBL" id="MDX8416563.1"/>
    </source>
</evidence>
<sequence>MAHTPQERYSNLVLAKLRATSIFAGLFNTRYEGTPTAGAVKIPVRDTEVAVGDYNKSKGGTLSEGSTAYKTLPIDKDKYVNELIDGFDAESVPDNLVADRLDSAGYSMGVSLDSELVNLCATTGTALSGTAALTKSNIYEDIVDAVQTAKKKHINVNEMWLAVTNDTYATLLKSDQFIHASQLGDSVIQSGVVGRIAGVNVYESDNIDDKLNVQYILGNNVFCHYVAEWMVPVAINDLKDGAHIGASAVQGRQCYGDMISRPETVLVKKKASA</sequence>